<dbReference type="InterPro" id="IPR035566">
    <property type="entry name" value="Ribosomal_protein_bL20_C"/>
</dbReference>
<feature type="non-terminal residue" evidence="6">
    <location>
        <position position="43"/>
    </location>
</feature>
<evidence type="ECO:0000256" key="5">
    <source>
        <dbReference type="ARBA" id="ARBA00035482"/>
    </source>
</evidence>
<dbReference type="Gene3D" id="6.10.160.10">
    <property type="match status" value="1"/>
</dbReference>
<keyword evidence="2 6" id="KW-0689">Ribosomal protein</keyword>
<protein>
    <recommendedName>
        <fullName evidence="4">Large ribosomal subunit protein bL20</fullName>
    </recommendedName>
    <alternativeName>
        <fullName evidence="5">50S ribosomal protein L20</fullName>
    </alternativeName>
</protein>
<dbReference type="EMBL" id="CADCWJ010000384">
    <property type="protein sequence ID" value="CAA9562812.1"/>
    <property type="molecule type" value="Genomic_DNA"/>
</dbReference>
<evidence type="ECO:0000313" key="6">
    <source>
        <dbReference type="EMBL" id="CAA9562812.1"/>
    </source>
</evidence>
<dbReference type="InterPro" id="IPR005813">
    <property type="entry name" value="Ribosomal_bL20"/>
</dbReference>
<gene>
    <name evidence="6" type="ORF">AVDCRST_MAG87-1712</name>
</gene>
<organism evidence="6">
    <name type="scientific">uncultured Thermomicrobiales bacterium</name>
    <dbReference type="NCBI Taxonomy" id="1645740"/>
    <lineage>
        <taxon>Bacteria</taxon>
        <taxon>Pseudomonadati</taxon>
        <taxon>Thermomicrobiota</taxon>
        <taxon>Thermomicrobia</taxon>
        <taxon>Thermomicrobiales</taxon>
        <taxon>environmental samples</taxon>
    </lineage>
</organism>
<dbReference type="SUPFAM" id="SSF74731">
    <property type="entry name" value="Ribosomal protein L20"/>
    <property type="match status" value="1"/>
</dbReference>
<evidence type="ECO:0000256" key="2">
    <source>
        <dbReference type="ARBA" id="ARBA00022980"/>
    </source>
</evidence>
<dbReference type="GO" id="GO:0006412">
    <property type="term" value="P:translation"/>
    <property type="evidence" value="ECO:0007669"/>
    <property type="project" value="InterPro"/>
</dbReference>
<comment type="similarity">
    <text evidence="1">Belongs to the bacterial ribosomal protein bL20 family.</text>
</comment>
<dbReference type="GO" id="GO:0005840">
    <property type="term" value="C:ribosome"/>
    <property type="evidence" value="ECO:0007669"/>
    <property type="project" value="UniProtKB-KW"/>
</dbReference>
<sequence length="43" mass="5131">MARVKRGVAAHRRHRKVLLQVKGHRGTRNRLYKRAHESLMRSL</sequence>
<dbReference type="GO" id="GO:0019843">
    <property type="term" value="F:rRNA binding"/>
    <property type="evidence" value="ECO:0007669"/>
    <property type="project" value="InterPro"/>
</dbReference>
<dbReference type="AlphaFoldDB" id="A0A6J4V1M8"/>
<accession>A0A6J4V1M8</accession>
<dbReference type="Pfam" id="PF00453">
    <property type="entry name" value="Ribosomal_L20"/>
    <property type="match status" value="1"/>
</dbReference>
<reference evidence="6" key="1">
    <citation type="submission" date="2020-02" db="EMBL/GenBank/DDBJ databases">
        <authorList>
            <person name="Meier V. D."/>
        </authorList>
    </citation>
    <scope>NUCLEOTIDE SEQUENCE</scope>
    <source>
        <strain evidence="6">AVDCRST_MAG87</strain>
    </source>
</reference>
<evidence type="ECO:0000256" key="3">
    <source>
        <dbReference type="ARBA" id="ARBA00023274"/>
    </source>
</evidence>
<dbReference type="GO" id="GO:0003735">
    <property type="term" value="F:structural constituent of ribosome"/>
    <property type="evidence" value="ECO:0007669"/>
    <property type="project" value="InterPro"/>
</dbReference>
<evidence type="ECO:0000256" key="4">
    <source>
        <dbReference type="ARBA" id="ARBA00035172"/>
    </source>
</evidence>
<evidence type="ECO:0000256" key="1">
    <source>
        <dbReference type="ARBA" id="ARBA00007698"/>
    </source>
</evidence>
<name>A0A6J4V1M8_9BACT</name>
<proteinExistence type="inferred from homology"/>
<keyword evidence="3" id="KW-0687">Ribonucleoprotein</keyword>
<dbReference type="GO" id="GO:1990904">
    <property type="term" value="C:ribonucleoprotein complex"/>
    <property type="evidence" value="ECO:0007669"/>
    <property type="project" value="UniProtKB-KW"/>
</dbReference>